<evidence type="ECO:0000313" key="13">
    <source>
        <dbReference type="RefSeq" id="XP_065670072.1"/>
    </source>
</evidence>
<protein>
    <recommendedName>
        <fullName evidence="9">Ribosomal RNA-processing protein 43</fullName>
    </recommendedName>
</protein>
<dbReference type="Pfam" id="PF03725">
    <property type="entry name" value="RNase_PH_C"/>
    <property type="match status" value="1"/>
</dbReference>
<evidence type="ECO:0000256" key="8">
    <source>
        <dbReference type="ARBA" id="ARBA00023242"/>
    </source>
</evidence>
<dbReference type="SUPFAM" id="SSF54211">
    <property type="entry name" value="Ribosomal protein S5 domain 2-like"/>
    <property type="match status" value="1"/>
</dbReference>
<evidence type="ECO:0000256" key="6">
    <source>
        <dbReference type="ARBA" id="ARBA00022835"/>
    </source>
</evidence>
<dbReference type="CDD" id="cd11369">
    <property type="entry name" value="RNase_PH_RRP43"/>
    <property type="match status" value="1"/>
</dbReference>
<evidence type="ECO:0000256" key="9">
    <source>
        <dbReference type="ARBA" id="ARBA00030617"/>
    </source>
</evidence>
<gene>
    <name evidence="13" type="primary">LOC100215802</name>
</gene>
<dbReference type="Proteomes" id="UP001652625">
    <property type="component" value="Chromosome 12"/>
</dbReference>
<reference evidence="13" key="1">
    <citation type="submission" date="2025-08" db="UniProtKB">
        <authorList>
            <consortium name="RefSeq"/>
        </authorList>
    </citation>
    <scope>IDENTIFICATION</scope>
</reference>
<keyword evidence="6" id="KW-0271">Exosome</keyword>
<organism evidence="12 13">
    <name type="scientific">Hydra vulgaris</name>
    <name type="common">Hydra</name>
    <name type="synonym">Hydra attenuata</name>
    <dbReference type="NCBI Taxonomy" id="6087"/>
    <lineage>
        <taxon>Eukaryota</taxon>
        <taxon>Metazoa</taxon>
        <taxon>Cnidaria</taxon>
        <taxon>Hydrozoa</taxon>
        <taxon>Hydroidolina</taxon>
        <taxon>Anthoathecata</taxon>
        <taxon>Aplanulata</taxon>
        <taxon>Hydridae</taxon>
        <taxon>Hydra</taxon>
    </lineage>
</organism>
<evidence type="ECO:0000259" key="11">
    <source>
        <dbReference type="Pfam" id="PF03725"/>
    </source>
</evidence>
<sequence>MAQDFKIARPLEYYKEFLKENIRPDGRALHEYRKTIININSIKTASGSGLVRIGNTIVVCGIKAELAEPSVEKTNEGYFVPNVDLPALCSHEFRPGPPSDQAQAMSQFIAETVENCKLINLKKLCIKEKKLCWVIYADIICISHDGNLIDAIIASLYIALLNTKLPVVTINEETGSPEASPTEQFTLELSTRLSSTTVELIDNKLLVDPTYEEEQLSLSSLTIILGDEKNIISIYKPGGCSVNEDSVRTCIKYAIHRAEELDSLIHEASECNDRSI</sequence>
<comment type="subcellular location">
    <subcellularLocation>
        <location evidence="1">Cytoplasm</location>
    </subcellularLocation>
    <subcellularLocation>
        <location evidence="2">Nucleus</location>
        <location evidence="2">Nucleolus</location>
    </subcellularLocation>
</comment>
<dbReference type="GeneID" id="100215802"/>
<keyword evidence="12" id="KW-1185">Reference proteome</keyword>
<evidence type="ECO:0000256" key="3">
    <source>
        <dbReference type="ARBA" id="ARBA00006678"/>
    </source>
</evidence>
<evidence type="ECO:0000256" key="5">
    <source>
        <dbReference type="ARBA" id="ARBA00022552"/>
    </source>
</evidence>
<dbReference type="Pfam" id="PF01138">
    <property type="entry name" value="RNase_PH"/>
    <property type="match status" value="1"/>
</dbReference>
<evidence type="ECO:0000256" key="2">
    <source>
        <dbReference type="ARBA" id="ARBA00004604"/>
    </source>
</evidence>
<feature type="domain" description="Exoribonuclease phosphorolytic" evidence="10">
    <location>
        <begin position="31"/>
        <end position="166"/>
    </location>
</feature>
<evidence type="ECO:0000256" key="1">
    <source>
        <dbReference type="ARBA" id="ARBA00004496"/>
    </source>
</evidence>
<feature type="domain" description="Exoribonuclease phosphorolytic" evidence="11">
    <location>
        <begin position="194"/>
        <end position="255"/>
    </location>
</feature>
<name>A0ABM4D6Y9_HYDVU</name>
<dbReference type="InterPro" id="IPR001247">
    <property type="entry name" value="ExoRNase_PH_dom1"/>
</dbReference>
<dbReference type="PANTHER" id="PTHR11097:SF9">
    <property type="entry name" value="EXOSOME COMPLEX COMPONENT RRP43"/>
    <property type="match status" value="1"/>
</dbReference>
<dbReference type="RefSeq" id="XP_065670072.1">
    <property type="nucleotide sequence ID" value="XM_065814000.1"/>
</dbReference>
<accession>A0ABM4D6Y9</accession>
<dbReference type="Gene3D" id="3.30.230.70">
    <property type="entry name" value="GHMP Kinase, N-terminal domain"/>
    <property type="match status" value="1"/>
</dbReference>
<dbReference type="InterPro" id="IPR020568">
    <property type="entry name" value="Ribosomal_Su5_D2-typ_SF"/>
</dbReference>
<dbReference type="SUPFAM" id="SSF55666">
    <property type="entry name" value="Ribonuclease PH domain 2-like"/>
    <property type="match status" value="1"/>
</dbReference>
<dbReference type="InterPro" id="IPR015847">
    <property type="entry name" value="ExoRNase_PH_dom2"/>
</dbReference>
<evidence type="ECO:0000313" key="12">
    <source>
        <dbReference type="Proteomes" id="UP001652625"/>
    </source>
</evidence>
<dbReference type="InterPro" id="IPR027408">
    <property type="entry name" value="PNPase/RNase_PH_dom_sf"/>
</dbReference>
<keyword evidence="8" id="KW-0539">Nucleus</keyword>
<proteinExistence type="inferred from homology"/>
<evidence type="ECO:0000256" key="7">
    <source>
        <dbReference type="ARBA" id="ARBA00022884"/>
    </source>
</evidence>
<keyword evidence="5" id="KW-0698">rRNA processing</keyword>
<evidence type="ECO:0000256" key="4">
    <source>
        <dbReference type="ARBA" id="ARBA00022490"/>
    </source>
</evidence>
<keyword evidence="7" id="KW-0694">RNA-binding</keyword>
<dbReference type="InterPro" id="IPR033196">
    <property type="entry name" value="Rrp43"/>
</dbReference>
<dbReference type="InterPro" id="IPR036345">
    <property type="entry name" value="ExoRNase_PH_dom2_sf"/>
</dbReference>
<keyword evidence="4" id="KW-0963">Cytoplasm</keyword>
<dbReference type="PANTHER" id="PTHR11097">
    <property type="entry name" value="EXOSOME COMPLEX EXONUCLEASE RIBOSOMAL RNA PROCESSING PROTEIN"/>
    <property type="match status" value="1"/>
</dbReference>
<evidence type="ECO:0000259" key="10">
    <source>
        <dbReference type="Pfam" id="PF01138"/>
    </source>
</evidence>
<comment type="similarity">
    <text evidence="3">Belongs to the RNase PH family.</text>
</comment>
<dbReference type="InterPro" id="IPR050590">
    <property type="entry name" value="Exosome_comp_Rrp42_subfam"/>
</dbReference>